<evidence type="ECO:0000313" key="3">
    <source>
        <dbReference type="Proteomes" id="UP000694523"/>
    </source>
</evidence>
<accession>A0A8C6SC17</accession>
<name>A0A8C6SC17_9GOBI</name>
<feature type="domain" description="UBC core" evidence="1">
    <location>
        <begin position="5"/>
        <end position="94"/>
    </location>
</feature>
<dbReference type="PROSITE" id="PS50127">
    <property type="entry name" value="UBC_2"/>
    <property type="match status" value="1"/>
</dbReference>
<sequence>LFFKSFHQKLTSVSEDALKQFKAYIGAFDELSVNIDISHTAFWKLLMEGPPDTPYESGVFELFCQFGPDYPVKPPTVHISLQYKQCGSYLPQLI</sequence>
<dbReference type="Gene3D" id="3.10.110.10">
    <property type="entry name" value="Ubiquitin Conjugating Enzyme"/>
    <property type="match status" value="1"/>
</dbReference>
<reference evidence="2" key="1">
    <citation type="submission" date="2025-08" db="UniProtKB">
        <authorList>
            <consortium name="Ensembl"/>
        </authorList>
    </citation>
    <scope>IDENTIFICATION</scope>
</reference>
<keyword evidence="3" id="KW-1185">Reference proteome</keyword>
<dbReference type="InterPro" id="IPR016135">
    <property type="entry name" value="UBQ-conjugating_enzyme/RWD"/>
</dbReference>
<dbReference type="Pfam" id="PF00179">
    <property type="entry name" value="UQ_con"/>
    <property type="match status" value="1"/>
</dbReference>
<proteinExistence type="predicted"/>
<dbReference type="Ensembl" id="ENSNMLT00000005364.1">
    <property type="protein sequence ID" value="ENSNMLP00000004692.1"/>
    <property type="gene ID" value="ENSNMLG00000003434.1"/>
</dbReference>
<dbReference type="InterPro" id="IPR000608">
    <property type="entry name" value="UBC"/>
</dbReference>
<dbReference type="AlphaFoldDB" id="A0A8C6SC17"/>
<dbReference type="Proteomes" id="UP000694523">
    <property type="component" value="Unplaced"/>
</dbReference>
<dbReference type="SUPFAM" id="SSF54495">
    <property type="entry name" value="UBC-like"/>
    <property type="match status" value="1"/>
</dbReference>
<evidence type="ECO:0000259" key="1">
    <source>
        <dbReference type="PROSITE" id="PS50127"/>
    </source>
</evidence>
<reference evidence="2" key="2">
    <citation type="submission" date="2025-09" db="UniProtKB">
        <authorList>
            <consortium name="Ensembl"/>
        </authorList>
    </citation>
    <scope>IDENTIFICATION</scope>
</reference>
<organism evidence="2 3">
    <name type="scientific">Neogobius melanostomus</name>
    <name type="common">round goby</name>
    <dbReference type="NCBI Taxonomy" id="47308"/>
    <lineage>
        <taxon>Eukaryota</taxon>
        <taxon>Metazoa</taxon>
        <taxon>Chordata</taxon>
        <taxon>Craniata</taxon>
        <taxon>Vertebrata</taxon>
        <taxon>Euteleostomi</taxon>
        <taxon>Actinopterygii</taxon>
        <taxon>Neopterygii</taxon>
        <taxon>Teleostei</taxon>
        <taxon>Neoteleostei</taxon>
        <taxon>Acanthomorphata</taxon>
        <taxon>Gobiaria</taxon>
        <taxon>Gobiiformes</taxon>
        <taxon>Gobioidei</taxon>
        <taxon>Gobiidae</taxon>
        <taxon>Benthophilinae</taxon>
        <taxon>Neogobiini</taxon>
        <taxon>Neogobius</taxon>
    </lineage>
</organism>
<protein>
    <recommendedName>
        <fullName evidence="1">UBC core domain-containing protein</fullName>
    </recommendedName>
</protein>
<evidence type="ECO:0000313" key="2">
    <source>
        <dbReference type="Ensembl" id="ENSNMLP00000004692.1"/>
    </source>
</evidence>